<sequence>MEVNCIRERYHTLLSVLTFYYLSTYPSNLAQLRAPNLFEAACTSNSSLQEQVGYAVEFSILVLAPELGNAKRLWERLR</sequence>
<comment type="caution">
    <text evidence="1">The sequence shown here is derived from an EMBL/GenBank/DDBJ whole genome shotgun (WGS) entry which is preliminary data.</text>
</comment>
<proteinExistence type="predicted"/>
<dbReference type="GeneID" id="37052860"/>
<evidence type="ECO:0000313" key="1">
    <source>
        <dbReference type="EMBL" id="PWY76595.1"/>
    </source>
</evidence>
<dbReference type="VEuPathDB" id="FungiDB:BO83DRAFT_377072"/>
<dbReference type="EMBL" id="MSFU01000008">
    <property type="protein sequence ID" value="PWY76595.1"/>
    <property type="molecule type" value="Genomic_DNA"/>
</dbReference>
<dbReference type="Proteomes" id="UP000246171">
    <property type="component" value="Unassembled WGS sequence"/>
</dbReference>
<keyword evidence="2" id="KW-1185">Reference proteome</keyword>
<dbReference type="RefSeq" id="XP_025389585.1">
    <property type="nucleotide sequence ID" value="XM_025530898.1"/>
</dbReference>
<evidence type="ECO:0000313" key="2">
    <source>
        <dbReference type="Proteomes" id="UP000246171"/>
    </source>
</evidence>
<dbReference type="AlphaFoldDB" id="A0A317VRL2"/>
<gene>
    <name evidence="1" type="ORF">BO83DRAFT_377072</name>
</gene>
<name>A0A317VRL2_ASPEC</name>
<protein>
    <submittedName>
        <fullName evidence="1">Uncharacterized protein</fullName>
    </submittedName>
</protein>
<accession>A0A317VRL2</accession>
<organism evidence="1 2">
    <name type="scientific">Aspergillus eucalypticola (strain CBS 122712 / IBT 29274)</name>
    <dbReference type="NCBI Taxonomy" id="1448314"/>
    <lineage>
        <taxon>Eukaryota</taxon>
        <taxon>Fungi</taxon>
        <taxon>Dikarya</taxon>
        <taxon>Ascomycota</taxon>
        <taxon>Pezizomycotina</taxon>
        <taxon>Eurotiomycetes</taxon>
        <taxon>Eurotiomycetidae</taxon>
        <taxon>Eurotiales</taxon>
        <taxon>Aspergillaceae</taxon>
        <taxon>Aspergillus</taxon>
        <taxon>Aspergillus subgen. Circumdati</taxon>
    </lineage>
</organism>
<reference evidence="1" key="1">
    <citation type="submission" date="2016-12" db="EMBL/GenBank/DDBJ databases">
        <title>The genomes of Aspergillus section Nigri reveals drivers in fungal speciation.</title>
        <authorList>
            <consortium name="DOE Joint Genome Institute"/>
            <person name="Vesth T.C."/>
            <person name="Nybo J."/>
            <person name="Theobald S."/>
            <person name="Brandl J."/>
            <person name="Frisvad J.C."/>
            <person name="Nielsen K.F."/>
            <person name="Lyhne E.K."/>
            <person name="Kogle M.E."/>
            <person name="Kuo A."/>
            <person name="Riley R."/>
            <person name="Clum A."/>
            <person name="Nolan M."/>
            <person name="Lipzen A."/>
            <person name="Salamov A."/>
            <person name="Henrissat B."/>
            <person name="Wiebenga A."/>
            <person name="De vries R.P."/>
            <person name="Grigoriev I.V."/>
            <person name="Mortensen U.H."/>
            <person name="Andersen M.R."/>
            <person name="Baker S.E."/>
        </authorList>
    </citation>
    <scope>NUCLEOTIDE SEQUENCE</scope>
    <source>
        <strain evidence="1">CBS 122712</strain>
    </source>
</reference>